<sequence>MEMWDLIQRRTVWGLRMRSRRSSMEALRGSSSAVVGGGGLAGVFFLGDVSLDFSGDGERCQDVTTRVPRC</sequence>
<feature type="transmembrane region" description="Helical" evidence="1">
    <location>
        <begin position="26"/>
        <end position="46"/>
    </location>
</feature>
<keyword evidence="1" id="KW-0472">Membrane</keyword>
<keyword evidence="1" id="KW-0812">Transmembrane</keyword>
<comment type="caution">
    <text evidence="2">The sequence shown here is derived from an EMBL/GenBank/DDBJ whole genome shotgun (WGS) entry which is preliminary data.</text>
</comment>
<keyword evidence="3" id="KW-1185">Reference proteome</keyword>
<organism evidence="2 3">
    <name type="scientific">Brassica rapa subsp. trilocularis</name>
    <dbReference type="NCBI Taxonomy" id="1813537"/>
    <lineage>
        <taxon>Eukaryota</taxon>
        <taxon>Viridiplantae</taxon>
        <taxon>Streptophyta</taxon>
        <taxon>Embryophyta</taxon>
        <taxon>Tracheophyta</taxon>
        <taxon>Spermatophyta</taxon>
        <taxon>Magnoliopsida</taxon>
        <taxon>eudicotyledons</taxon>
        <taxon>Gunneridae</taxon>
        <taxon>Pentapetalae</taxon>
        <taxon>rosids</taxon>
        <taxon>malvids</taxon>
        <taxon>Brassicales</taxon>
        <taxon>Brassicaceae</taxon>
        <taxon>Brassiceae</taxon>
        <taxon>Brassica</taxon>
    </lineage>
</organism>
<protein>
    <submittedName>
        <fullName evidence="2">Uncharacterized protein</fullName>
    </submittedName>
</protein>
<keyword evidence="1" id="KW-1133">Transmembrane helix</keyword>
<evidence type="ECO:0000313" key="2">
    <source>
        <dbReference type="EMBL" id="KAG5382877.1"/>
    </source>
</evidence>
<gene>
    <name evidence="2" type="primary">A09g502780.1_BraROA</name>
    <name evidence="2" type="ORF">IGI04_034347</name>
</gene>
<dbReference type="Proteomes" id="UP000823674">
    <property type="component" value="Chromosome A09"/>
</dbReference>
<proteinExistence type="predicted"/>
<evidence type="ECO:0000256" key="1">
    <source>
        <dbReference type="SAM" id="Phobius"/>
    </source>
</evidence>
<evidence type="ECO:0000313" key="3">
    <source>
        <dbReference type="Proteomes" id="UP000823674"/>
    </source>
</evidence>
<dbReference type="EMBL" id="JADBGQ010000008">
    <property type="protein sequence ID" value="KAG5382877.1"/>
    <property type="molecule type" value="Genomic_DNA"/>
</dbReference>
<name>A0ABQ7L8G3_BRACM</name>
<accession>A0ABQ7L8G3</accession>
<reference evidence="2 3" key="1">
    <citation type="submission" date="2021-03" db="EMBL/GenBank/DDBJ databases">
        <authorList>
            <person name="King G.J."/>
            <person name="Bancroft I."/>
            <person name="Baten A."/>
            <person name="Bloomfield J."/>
            <person name="Borpatragohain P."/>
            <person name="He Z."/>
            <person name="Irish N."/>
            <person name="Irwin J."/>
            <person name="Liu K."/>
            <person name="Mauleon R.P."/>
            <person name="Moore J."/>
            <person name="Morris R."/>
            <person name="Ostergaard L."/>
            <person name="Wang B."/>
            <person name="Wells R."/>
        </authorList>
    </citation>
    <scope>NUCLEOTIDE SEQUENCE [LARGE SCALE GENOMIC DNA]</scope>
    <source>
        <strain evidence="2">R-o-18</strain>
        <tissue evidence="2">Leaf</tissue>
    </source>
</reference>